<evidence type="ECO:0000259" key="7">
    <source>
        <dbReference type="Pfam" id="PF10035"/>
    </source>
</evidence>
<evidence type="ECO:0000256" key="6">
    <source>
        <dbReference type="SAM" id="Phobius"/>
    </source>
</evidence>
<dbReference type="InterPro" id="IPR019264">
    <property type="entry name" value="DUF2179"/>
</dbReference>
<dbReference type="EMBL" id="CP116507">
    <property type="protein sequence ID" value="WCG22909.1"/>
    <property type="molecule type" value="Genomic_DNA"/>
</dbReference>
<feature type="transmembrane region" description="Helical" evidence="6">
    <location>
        <begin position="156"/>
        <end position="176"/>
    </location>
</feature>
<dbReference type="RefSeq" id="WP_023607049.1">
    <property type="nucleotide sequence ID" value="NZ_CP090216.1"/>
</dbReference>
<feature type="domain" description="DUF2179" evidence="7">
    <location>
        <begin position="229"/>
        <end position="284"/>
    </location>
</feature>
<dbReference type="GeneID" id="72385567"/>
<feature type="transmembrane region" description="Helical" evidence="6">
    <location>
        <begin position="68"/>
        <end position="85"/>
    </location>
</feature>
<dbReference type="InterPro" id="IPR015867">
    <property type="entry name" value="N-reg_PII/ATP_PRibTrfase_C"/>
</dbReference>
<dbReference type="PIRSF" id="PIRSF006483">
    <property type="entry name" value="Membrane_protein_YitT"/>
    <property type="match status" value="1"/>
</dbReference>
<dbReference type="InterPro" id="IPR051461">
    <property type="entry name" value="UPF0750_membrane"/>
</dbReference>
<evidence type="ECO:0000313" key="8">
    <source>
        <dbReference type="EMBL" id="WCG22909.1"/>
    </source>
</evidence>
<evidence type="ECO:0000256" key="3">
    <source>
        <dbReference type="ARBA" id="ARBA00022692"/>
    </source>
</evidence>
<dbReference type="Proteomes" id="UP001179600">
    <property type="component" value="Chromosome"/>
</dbReference>
<evidence type="ECO:0000256" key="5">
    <source>
        <dbReference type="ARBA" id="ARBA00023136"/>
    </source>
</evidence>
<evidence type="ECO:0000256" key="2">
    <source>
        <dbReference type="ARBA" id="ARBA00022475"/>
    </source>
</evidence>
<feature type="transmembrane region" description="Helical" evidence="6">
    <location>
        <begin position="92"/>
        <end position="111"/>
    </location>
</feature>
<dbReference type="Pfam" id="PF02588">
    <property type="entry name" value="YitT_membrane"/>
    <property type="match status" value="1"/>
</dbReference>
<dbReference type="InterPro" id="IPR003740">
    <property type="entry name" value="YitT"/>
</dbReference>
<keyword evidence="4 6" id="KW-1133">Transmembrane helix</keyword>
<gene>
    <name evidence="8" type="ORF">PML95_01300</name>
</gene>
<dbReference type="PANTHER" id="PTHR33545">
    <property type="entry name" value="UPF0750 MEMBRANE PROTEIN YITT-RELATED"/>
    <property type="match status" value="1"/>
</dbReference>
<proteinExistence type="predicted"/>
<reference evidence="8" key="1">
    <citation type="submission" date="2023-01" db="EMBL/GenBank/DDBJ databases">
        <title>Oxazolidinone resistance genes in florfenicol resistant enterococci from beef cattle and veal calves at slaughter.</title>
        <authorList>
            <person name="Biggel M."/>
        </authorList>
    </citation>
    <scope>NUCLEOTIDE SEQUENCE</scope>
    <source>
        <strain evidence="8">K204-1</strain>
    </source>
</reference>
<dbReference type="CDD" id="cd16380">
    <property type="entry name" value="YitT_C"/>
    <property type="match status" value="1"/>
</dbReference>
<dbReference type="PANTHER" id="PTHR33545:SF5">
    <property type="entry name" value="UPF0750 MEMBRANE PROTEIN YITT"/>
    <property type="match status" value="1"/>
</dbReference>
<dbReference type="Gene3D" id="3.30.70.120">
    <property type="match status" value="1"/>
</dbReference>
<protein>
    <submittedName>
        <fullName evidence="8">YitT family protein</fullName>
    </submittedName>
</protein>
<keyword evidence="3 6" id="KW-0812">Transmembrane</keyword>
<comment type="subcellular location">
    <subcellularLocation>
        <location evidence="1">Cell membrane</location>
        <topology evidence="1">Multi-pass membrane protein</topology>
    </subcellularLocation>
</comment>
<evidence type="ECO:0000313" key="9">
    <source>
        <dbReference type="Proteomes" id="UP001179600"/>
    </source>
</evidence>
<accession>A0AAF0BGC4</accession>
<dbReference type="GO" id="GO:0005886">
    <property type="term" value="C:plasma membrane"/>
    <property type="evidence" value="ECO:0007669"/>
    <property type="project" value="UniProtKB-SubCell"/>
</dbReference>
<name>A0AAF0BGC4_9ENTE</name>
<evidence type="ECO:0000256" key="1">
    <source>
        <dbReference type="ARBA" id="ARBA00004651"/>
    </source>
</evidence>
<keyword evidence="2" id="KW-1003">Cell membrane</keyword>
<keyword evidence="5 6" id="KW-0472">Membrane</keyword>
<organism evidence="8 9">
    <name type="scientific">Vagococcus lutrae</name>
    <dbReference type="NCBI Taxonomy" id="81947"/>
    <lineage>
        <taxon>Bacteria</taxon>
        <taxon>Bacillati</taxon>
        <taxon>Bacillota</taxon>
        <taxon>Bacilli</taxon>
        <taxon>Lactobacillales</taxon>
        <taxon>Enterococcaceae</taxon>
        <taxon>Vagococcus</taxon>
    </lineage>
</organism>
<feature type="transmembrane region" description="Helical" evidence="6">
    <location>
        <begin position="17"/>
        <end position="35"/>
    </location>
</feature>
<dbReference type="Pfam" id="PF10035">
    <property type="entry name" value="DUF2179"/>
    <property type="match status" value="1"/>
</dbReference>
<feature type="transmembrane region" description="Helical" evidence="6">
    <location>
        <begin position="117"/>
        <end position="135"/>
    </location>
</feature>
<sequence>MKTRLVKVSENEYATKLSAAVIYAMMASVALNVFWRPGNIYASGITGLVQVVTTLIERGIGVTPTFSVLYYAFNIPLLVLAWFKISRKFTLFTLLTVTLTSIAIAIVPVTALTTDPMICALFGGAVNGFGIGFALKNGISSGGLDIISLTIRKMTGKTVGSVAIVFNGSIALAAGFLFGWPFAFYSVLSFFISGKVMDSVYTKQQKMQVTIITEDPDSVIESVQEKLRRGITIIHDAEGAYSRRNQTVLFTVITRYEMHIFEEAMREADPHAFVSLSENVHILGNFYDPGM</sequence>
<evidence type="ECO:0000256" key="4">
    <source>
        <dbReference type="ARBA" id="ARBA00022989"/>
    </source>
</evidence>
<dbReference type="AlphaFoldDB" id="A0AAF0BGC4"/>